<dbReference type="PANTHER" id="PTHR28027:SF1">
    <property type="entry name" value="CAMP INDEPENDENT REGULATORY PROTEIN (AFU_ORTHOLOGUE AFUA_3G09640)"/>
    <property type="match status" value="1"/>
</dbReference>
<dbReference type="EMBL" id="KV441403">
    <property type="protein sequence ID" value="OAF56632.1"/>
    <property type="molecule type" value="Genomic_DNA"/>
</dbReference>
<feature type="region of interest" description="Disordered" evidence="1">
    <location>
        <begin position="239"/>
        <end position="498"/>
    </location>
</feature>
<dbReference type="RefSeq" id="XP_024321926.1">
    <property type="nucleotide sequence ID" value="XM_024470777.1"/>
</dbReference>
<dbReference type="AlphaFoldDB" id="A0A177A558"/>
<feature type="compositionally biased region" description="Polar residues" evidence="1">
    <location>
        <begin position="196"/>
        <end position="208"/>
    </location>
</feature>
<evidence type="ECO:0008006" key="3">
    <source>
        <dbReference type="Google" id="ProtNLM"/>
    </source>
</evidence>
<dbReference type="InterPro" id="IPR018608">
    <property type="entry name" value="Gti1/Pac2"/>
</dbReference>
<dbReference type="GeneID" id="36290249"/>
<evidence type="ECO:0000313" key="2">
    <source>
        <dbReference type="EMBL" id="OAF56632.1"/>
    </source>
</evidence>
<reference evidence="2" key="1">
    <citation type="submission" date="2016-03" db="EMBL/GenBank/DDBJ databases">
        <title>Updated assembly of Pseudogymnoascus destructans, the fungus causing white-nose syndrome of bats.</title>
        <authorList>
            <person name="Palmer J.M."/>
            <person name="Drees K.P."/>
            <person name="Foster J.T."/>
            <person name="Lindner D.L."/>
        </authorList>
    </citation>
    <scope>NUCLEOTIDE SEQUENCE [LARGE SCALE GENOMIC DNA]</scope>
    <source>
        <strain evidence="2">20631-21</strain>
    </source>
</reference>
<dbReference type="GO" id="GO:0003677">
    <property type="term" value="F:DNA binding"/>
    <property type="evidence" value="ECO:0007669"/>
    <property type="project" value="TreeGrafter"/>
</dbReference>
<evidence type="ECO:0000256" key="1">
    <source>
        <dbReference type="SAM" id="MobiDB-lite"/>
    </source>
</evidence>
<dbReference type="VEuPathDB" id="FungiDB:GMDG_06172"/>
<name>A0A177A558_9PEZI</name>
<feature type="compositionally biased region" description="Polar residues" evidence="1">
    <location>
        <begin position="377"/>
        <end position="422"/>
    </location>
</feature>
<feature type="region of interest" description="Disordered" evidence="1">
    <location>
        <begin position="182"/>
        <end position="215"/>
    </location>
</feature>
<sequence length="512" mass="55628">MTETYRGHVRSPADAIKLFEACRLGLLPRVQRRLSEKERQSITSGSVFVWDEREAGMRRWTDGKSWSASRVSGSFLTYREMEGKRGGGNFVPAPRRLGGKTPDSGRGSDEDADMDQDSLDGYRYKADGLLKQSFSITTSSGQHLHLISYFARQHPSITDLPQPTTDPALRHIVPIKGMYPESTVHDQAPLPPRQPIQGSYMSSPQQMMPGNAPHARSPYPYSPGYGAWPRSPVPTPPYNYPPAMYGSQLPPPPPNDRSPHQYSPQHLPPHMQHHPAPQPYDRSPHHPHSPHDSIAPRHLSASGPPPQMSTLAYATNAARDAQHALAQAQAMQAQQLGQMHSGSRGPASVDPRLGPRVPPLHHQQSNGHAPPPLRRLSSPTGSRDGSLGQDRSQQRSPLSNGAPPQQSRSGEAQSIPSISNMVHGTPSSRPPPSSTPLSASSSQQRSPGGAPQKPSTSSRMPDKGVSPVKNDDEEAKGANGIPREIPHANITGPGFGGEDLRALRVLDRKFCI</sequence>
<organism evidence="2">
    <name type="scientific">Pseudogymnoascus destructans</name>
    <dbReference type="NCBI Taxonomy" id="655981"/>
    <lineage>
        <taxon>Eukaryota</taxon>
        <taxon>Fungi</taxon>
        <taxon>Dikarya</taxon>
        <taxon>Ascomycota</taxon>
        <taxon>Pezizomycotina</taxon>
        <taxon>Leotiomycetes</taxon>
        <taxon>Thelebolales</taxon>
        <taxon>Thelebolaceae</taxon>
        <taxon>Pseudogymnoascus</taxon>
    </lineage>
</organism>
<dbReference type="PANTHER" id="PTHR28027">
    <property type="entry name" value="TRANSCRIPTIONAL REGULATOR MIT1"/>
    <property type="match status" value="1"/>
</dbReference>
<dbReference type="Proteomes" id="UP000077154">
    <property type="component" value="Unassembled WGS sequence"/>
</dbReference>
<feature type="compositionally biased region" description="Low complexity" evidence="1">
    <location>
        <begin position="317"/>
        <end position="335"/>
    </location>
</feature>
<protein>
    <recommendedName>
        <fullName evidence="3">cAMP-independent regulatory protein pac2</fullName>
    </recommendedName>
</protein>
<dbReference type="OrthoDB" id="5572844at2759"/>
<feature type="region of interest" description="Disordered" evidence="1">
    <location>
        <begin position="86"/>
        <end position="119"/>
    </location>
</feature>
<gene>
    <name evidence="2" type="ORF">VC83_07200</name>
</gene>
<dbReference type="eggNOG" id="KOG4476">
    <property type="taxonomic scope" value="Eukaryota"/>
</dbReference>
<accession>A0A177A558</accession>
<feature type="compositionally biased region" description="Low complexity" evidence="1">
    <location>
        <begin position="435"/>
        <end position="451"/>
    </location>
</feature>
<proteinExistence type="predicted"/>
<dbReference type="Pfam" id="PF09729">
    <property type="entry name" value="Gti1_Pac2"/>
    <property type="match status" value="1"/>
</dbReference>